<evidence type="ECO:0000256" key="4">
    <source>
        <dbReference type="SAM" id="SignalP"/>
    </source>
</evidence>
<evidence type="ECO:0000313" key="8">
    <source>
        <dbReference type="Proteomes" id="UP000424527"/>
    </source>
</evidence>
<dbReference type="Gene3D" id="2.60.40.10">
    <property type="entry name" value="Immunoglobulins"/>
    <property type="match status" value="1"/>
</dbReference>
<dbReference type="Pfam" id="PF00047">
    <property type="entry name" value="ig"/>
    <property type="match status" value="1"/>
</dbReference>
<dbReference type="FunFam" id="2.60.120.200:FF:000006">
    <property type="entry name" value="receptor-type tyrosine-protein phosphatase T isoform X1"/>
    <property type="match status" value="1"/>
</dbReference>
<dbReference type="InterPro" id="IPR013783">
    <property type="entry name" value="Ig-like_fold"/>
</dbReference>
<gene>
    <name evidence="7" type="ORF">D5F01_LYC14636</name>
</gene>
<dbReference type="EMBL" id="REGW02000014">
    <property type="protein sequence ID" value="KAE8286692.1"/>
    <property type="molecule type" value="Genomic_DNA"/>
</dbReference>
<dbReference type="AlphaFoldDB" id="A0A6G0I634"/>
<keyword evidence="8" id="KW-1185">Reference proteome</keyword>
<dbReference type="InterPro" id="IPR051622">
    <property type="entry name" value="R-tyr_protein_phosphatases"/>
</dbReference>
<dbReference type="PROSITE" id="PS50060">
    <property type="entry name" value="MAM_2"/>
    <property type="match status" value="1"/>
</dbReference>
<feature type="domain" description="Ig-like" evidence="6">
    <location>
        <begin position="201"/>
        <end position="286"/>
    </location>
</feature>
<dbReference type="SUPFAM" id="SSF48726">
    <property type="entry name" value="Immunoglobulin"/>
    <property type="match status" value="1"/>
</dbReference>
<evidence type="ECO:0000313" key="7">
    <source>
        <dbReference type="EMBL" id="KAE8286692.1"/>
    </source>
</evidence>
<feature type="signal peptide" evidence="4">
    <location>
        <begin position="1"/>
        <end position="23"/>
    </location>
</feature>
<feature type="chain" id="PRO_5026297231" evidence="4">
    <location>
        <begin position="24"/>
        <end position="480"/>
    </location>
</feature>
<dbReference type="Gene3D" id="2.60.120.200">
    <property type="match status" value="1"/>
</dbReference>
<dbReference type="Proteomes" id="UP000424527">
    <property type="component" value="Unassembled WGS sequence"/>
</dbReference>
<dbReference type="GO" id="GO:0016020">
    <property type="term" value="C:membrane"/>
    <property type="evidence" value="ECO:0007669"/>
    <property type="project" value="InterPro"/>
</dbReference>
<proteinExistence type="predicted"/>
<dbReference type="PANTHER" id="PTHR24051">
    <property type="entry name" value="SUSHI DOMAIN-CONTAINING PROTEIN 1"/>
    <property type="match status" value="1"/>
</dbReference>
<keyword evidence="3" id="KW-0393">Immunoglobulin domain</keyword>
<evidence type="ECO:0000256" key="1">
    <source>
        <dbReference type="ARBA" id="ARBA00022737"/>
    </source>
</evidence>
<dbReference type="CDD" id="cd06263">
    <property type="entry name" value="MAM"/>
    <property type="match status" value="1"/>
</dbReference>
<evidence type="ECO:0000256" key="2">
    <source>
        <dbReference type="ARBA" id="ARBA00023157"/>
    </source>
</evidence>
<dbReference type="PRINTS" id="PR00020">
    <property type="entry name" value="MAMDOMAIN"/>
</dbReference>
<evidence type="ECO:0000259" key="5">
    <source>
        <dbReference type="PROSITE" id="PS50060"/>
    </source>
</evidence>
<dbReference type="InterPro" id="IPR007110">
    <property type="entry name" value="Ig-like_dom"/>
</dbReference>
<dbReference type="InterPro" id="IPR013151">
    <property type="entry name" value="Immunoglobulin_dom"/>
</dbReference>
<dbReference type="InterPro" id="IPR000998">
    <property type="entry name" value="MAM_dom"/>
</dbReference>
<sequence length="480" mass="52615">MDTLFSVFAGLLVLFSTLGNVSGQITTGSCTFDEGFSQCDYQQDPYDDFDWTHINTQEVPYVSPDLPQEGSIACLVSFCRFLHVRDVSQYDVGEKARFQLPVMKENDTHCIDFNYLLTSPDGSSPGTLNVLVKVNKGPLANPIWNVTSYTGKDWLKAELAVSTFWPNEYQVIFEAEVSDSKAGFIAIDDIQVLSYPCDKSPHFLRLGDVEVNAGQNATFQCIATGRDTSNNKLWLQRRNGEDIPVAQTKNINHRRFAASFHLKEVTNQDQDLYRCVTQSERGSGVSNFAGLIVRAVGVVSVGGAVSCIVCAAVSSSFLTTACLLALNSASLCSIDELTFTYTWQKQLRGQVIVFIISDMASAPAQQPTLTVEQTRVVLSEVIQAFSVPENAARMEEARESACNDMGKMLQLVLPVATQIQQEVIKAYGFNNEGEGVLKFARLVKMYETQDPEIAAMSVKLKSLLLPSLSTPPIGGAIPAS</sequence>
<comment type="caution">
    <text evidence="7">The sequence shown here is derived from an EMBL/GenBank/DDBJ whole genome shotgun (WGS) entry which is preliminary data.</text>
</comment>
<keyword evidence="4" id="KW-0732">Signal</keyword>
<accession>A0A6G0I634</accession>
<dbReference type="PROSITE" id="PS50835">
    <property type="entry name" value="IG_LIKE"/>
    <property type="match status" value="1"/>
</dbReference>
<dbReference type="PANTHER" id="PTHR24051:SF8">
    <property type="entry name" value="PROTEIN-TYROSINE-PHOSPHATASE"/>
    <property type="match status" value="1"/>
</dbReference>
<dbReference type="Pfam" id="PF14974">
    <property type="entry name" value="P_C10"/>
    <property type="match status" value="1"/>
</dbReference>
<feature type="domain" description="MAM" evidence="5">
    <location>
        <begin position="28"/>
        <end position="199"/>
    </location>
</feature>
<dbReference type="SMART" id="SM00409">
    <property type="entry name" value="IG"/>
    <property type="match status" value="1"/>
</dbReference>
<dbReference type="FunFam" id="2.60.40.10:FF:000025">
    <property type="entry name" value="receptor-type tyrosine-protein phosphatase U isoform X2"/>
    <property type="match status" value="1"/>
</dbReference>
<dbReference type="InterPro" id="IPR026317">
    <property type="entry name" value="P_C10"/>
</dbReference>
<dbReference type="InterPro" id="IPR036179">
    <property type="entry name" value="Ig-like_dom_sf"/>
</dbReference>
<name>A0A6G0I634_LARCR</name>
<protein>
    <submittedName>
        <fullName evidence="7">Receptor-type tyrosine-protein phosphatase kappa</fullName>
    </submittedName>
</protein>
<keyword evidence="1" id="KW-0677">Repeat</keyword>
<dbReference type="InterPro" id="IPR003599">
    <property type="entry name" value="Ig_sub"/>
</dbReference>
<keyword evidence="2" id="KW-1015">Disulfide bond</keyword>
<evidence type="ECO:0000259" key="6">
    <source>
        <dbReference type="PROSITE" id="PS50835"/>
    </source>
</evidence>
<dbReference type="SUPFAM" id="SSF49899">
    <property type="entry name" value="Concanavalin A-like lectins/glucanases"/>
    <property type="match status" value="1"/>
</dbReference>
<organism evidence="7 8">
    <name type="scientific">Larimichthys crocea</name>
    <name type="common">Large yellow croaker</name>
    <name type="synonym">Pseudosciaena crocea</name>
    <dbReference type="NCBI Taxonomy" id="215358"/>
    <lineage>
        <taxon>Eukaryota</taxon>
        <taxon>Metazoa</taxon>
        <taxon>Chordata</taxon>
        <taxon>Craniata</taxon>
        <taxon>Vertebrata</taxon>
        <taxon>Euteleostomi</taxon>
        <taxon>Actinopterygii</taxon>
        <taxon>Neopterygii</taxon>
        <taxon>Teleostei</taxon>
        <taxon>Neoteleostei</taxon>
        <taxon>Acanthomorphata</taxon>
        <taxon>Eupercaria</taxon>
        <taxon>Sciaenidae</taxon>
        <taxon>Larimichthys</taxon>
    </lineage>
</organism>
<keyword evidence="7" id="KW-0675">Receptor</keyword>
<dbReference type="Pfam" id="PF00629">
    <property type="entry name" value="MAM"/>
    <property type="match status" value="1"/>
</dbReference>
<evidence type="ECO:0000256" key="3">
    <source>
        <dbReference type="ARBA" id="ARBA00023319"/>
    </source>
</evidence>
<dbReference type="SMART" id="SM00137">
    <property type="entry name" value="MAM"/>
    <property type="match status" value="1"/>
</dbReference>
<dbReference type="InterPro" id="IPR013320">
    <property type="entry name" value="ConA-like_dom_sf"/>
</dbReference>
<reference evidence="7 8" key="1">
    <citation type="submission" date="2019-07" db="EMBL/GenBank/DDBJ databases">
        <title>Chromosome genome assembly for large yellow croaker.</title>
        <authorList>
            <person name="Xiao S."/>
        </authorList>
    </citation>
    <scope>NUCLEOTIDE SEQUENCE [LARGE SCALE GENOMIC DNA]</scope>
    <source>
        <strain evidence="7">JMULYC20181020</strain>
        <tissue evidence="7">Muscle</tissue>
    </source>
</reference>